<evidence type="ECO:0000313" key="3">
    <source>
        <dbReference type="EMBL" id="KAK2606780.1"/>
    </source>
</evidence>
<accession>A0AAD9SG26</accession>
<dbReference type="InterPro" id="IPR056119">
    <property type="entry name" value="DUF7702"/>
</dbReference>
<evidence type="ECO:0000259" key="2">
    <source>
        <dbReference type="Pfam" id="PF24800"/>
    </source>
</evidence>
<sequence>MSSAADFPPPSSSVINLAYVETVLSGLFLPVVGYLTWKHGKAGMTCWSIYIMAFAARIIADVYLIVNKDKPLLPTAVSTMTESAVIACISLGIIGIIYEANIILPQQPKKWTEKIVLGVTHLANTAGIAIATYGGAPSATGKGGVANQELSRIGNLMMLWVLFTVCGWMWPTYKKINRYTGVHPNARPSLMLFWGGVAAMPIWLGRLSYMCIYAFNRQNISLDPVMGTFAIKMLLFLTLFGAATALTAGGWFAQMNMPSGGFLKAREGGNFMVSEDESPLSRERSGQNDVEMYGQVARPKY</sequence>
<feature type="transmembrane region" description="Helical" evidence="1">
    <location>
        <begin position="153"/>
        <end position="170"/>
    </location>
</feature>
<feature type="transmembrane region" description="Helical" evidence="1">
    <location>
        <begin position="190"/>
        <end position="209"/>
    </location>
</feature>
<evidence type="ECO:0000313" key="4">
    <source>
        <dbReference type="Proteomes" id="UP001265746"/>
    </source>
</evidence>
<dbReference type="Pfam" id="PF24800">
    <property type="entry name" value="DUF7702"/>
    <property type="match status" value="1"/>
</dbReference>
<dbReference type="AlphaFoldDB" id="A0AAD9SG26"/>
<name>A0AAD9SG26_PHOAM</name>
<keyword evidence="1" id="KW-0812">Transmembrane</keyword>
<feature type="transmembrane region" description="Helical" evidence="1">
    <location>
        <begin position="17"/>
        <end position="37"/>
    </location>
</feature>
<keyword evidence="1" id="KW-0472">Membrane</keyword>
<protein>
    <recommendedName>
        <fullName evidence="2">DUF7702 domain-containing protein</fullName>
    </recommendedName>
</protein>
<feature type="transmembrane region" description="Helical" evidence="1">
    <location>
        <begin position="84"/>
        <end position="103"/>
    </location>
</feature>
<dbReference type="Proteomes" id="UP001265746">
    <property type="component" value="Unassembled WGS sequence"/>
</dbReference>
<comment type="caution">
    <text evidence="3">The sequence shown here is derived from an EMBL/GenBank/DDBJ whole genome shotgun (WGS) entry which is preliminary data.</text>
</comment>
<keyword evidence="1" id="KW-1133">Transmembrane helix</keyword>
<evidence type="ECO:0000256" key="1">
    <source>
        <dbReference type="SAM" id="Phobius"/>
    </source>
</evidence>
<organism evidence="3 4">
    <name type="scientific">Phomopsis amygdali</name>
    <name type="common">Fusicoccum amygdali</name>
    <dbReference type="NCBI Taxonomy" id="1214568"/>
    <lineage>
        <taxon>Eukaryota</taxon>
        <taxon>Fungi</taxon>
        <taxon>Dikarya</taxon>
        <taxon>Ascomycota</taxon>
        <taxon>Pezizomycotina</taxon>
        <taxon>Sordariomycetes</taxon>
        <taxon>Sordariomycetidae</taxon>
        <taxon>Diaporthales</taxon>
        <taxon>Diaporthaceae</taxon>
        <taxon>Diaporthe</taxon>
    </lineage>
</organism>
<feature type="transmembrane region" description="Helical" evidence="1">
    <location>
        <begin position="229"/>
        <end position="253"/>
    </location>
</feature>
<dbReference type="EMBL" id="JAUJFL010000003">
    <property type="protein sequence ID" value="KAK2606780.1"/>
    <property type="molecule type" value="Genomic_DNA"/>
</dbReference>
<proteinExistence type="predicted"/>
<reference evidence="3" key="1">
    <citation type="submission" date="2023-06" db="EMBL/GenBank/DDBJ databases">
        <authorList>
            <person name="Noh H."/>
        </authorList>
    </citation>
    <scope>NUCLEOTIDE SEQUENCE</scope>
    <source>
        <strain evidence="3">DUCC20226</strain>
    </source>
</reference>
<feature type="domain" description="DUF7702" evidence="2">
    <location>
        <begin position="27"/>
        <end position="232"/>
    </location>
</feature>
<keyword evidence="4" id="KW-1185">Reference proteome</keyword>
<feature type="transmembrane region" description="Helical" evidence="1">
    <location>
        <begin position="44"/>
        <end position="64"/>
    </location>
</feature>
<feature type="transmembrane region" description="Helical" evidence="1">
    <location>
        <begin position="115"/>
        <end position="133"/>
    </location>
</feature>
<gene>
    <name evidence="3" type="ORF">N8I77_005508</name>
</gene>